<organism evidence="1 2">
    <name type="scientific">Solimonas terrae</name>
    <dbReference type="NCBI Taxonomy" id="1396819"/>
    <lineage>
        <taxon>Bacteria</taxon>
        <taxon>Pseudomonadati</taxon>
        <taxon>Pseudomonadota</taxon>
        <taxon>Gammaproteobacteria</taxon>
        <taxon>Nevskiales</taxon>
        <taxon>Nevskiaceae</taxon>
        <taxon>Solimonas</taxon>
    </lineage>
</organism>
<reference evidence="1 2" key="1">
    <citation type="journal article" date="2014" name="Int. J. Syst. Evol. Microbiol.">
        <title>Solimonas terrae sp. nov., isolated from soil.</title>
        <authorList>
            <person name="Kim S.J."/>
            <person name="Moon J.Y."/>
            <person name="Weon H.Y."/>
            <person name="Ahn J.H."/>
            <person name="Chen W.M."/>
            <person name="Kwon S.W."/>
        </authorList>
    </citation>
    <scope>NUCLEOTIDE SEQUENCE [LARGE SCALE GENOMIC DNA]</scope>
    <source>
        <strain evidence="1 2">KIS83-12</strain>
    </source>
</reference>
<accession>A0A6M2BQK9</accession>
<sequence>MTLSMYQASVPVFVRMLGNLRSLIEKGGAYAEARKFDGTLLADSRLFADMFPLARQVQIATDAAKGCAARLAGIEQPKFEDTEKTLPEILARIDKTVAFLNTVKAEQVDGSEARPITLALRSGELKFDGQSYLLHFALPNFYFHVTTTYNILRHNGVEIGKMDFLGRVS</sequence>
<name>A0A6M2BQK9_9GAMM</name>
<keyword evidence="2" id="KW-1185">Reference proteome</keyword>
<proteinExistence type="predicted"/>
<dbReference type="InterPro" id="IPR034660">
    <property type="entry name" value="DinB/YfiT-like"/>
</dbReference>
<comment type="caution">
    <text evidence="1">The sequence shown here is derived from an EMBL/GenBank/DDBJ whole genome shotgun (WGS) entry which is preliminary data.</text>
</comment>
<dbReference type="Proteomes" id="UP000472676">
    <property type="component" value="Unassembled WGS sequence"/>
</dbReference>
<dbReference type="PANTHER" id="PTHR36922">
    <property type="entry name" value="BLL2446 PROTEIN"/>
    <property type="match status" value="1"/>
</dbReference>
<dbReference type="InterPro" id="IPR018531">
    <property type="entry name" value="DUF1993"/>
</dbReference>
<dbReference type="RefSeq" id="WP_166255227.1">
    <property type="nucleotide sequence ID" value="NZ_JAAMOW010000004.1"/>
</dbReference>
<dbReference type="PANTHER" id="PTHR36922:SF1">
    <property type="entry name" value="DUF1993 DOMAIN-CONTAINING PROTEIN"/>
    <property type="match status" value="1"/>
</dbReference>
<gene>
    <name evidence="1" type="ORF">G7Y85_09050</name>
</gene>
<protein>
    <submittedName>
        <fullName evidence="1">DUF1993 domain-containing protein</fullName>
    </submittedName>
</protein>
<dbReference type="EMBL" id="JAAMOW010000004">
    <property type="protein sequence ID" value="NGY04912.1"/>
    <property type="molecule type" value="Genomic_DNA"/>
</dbReference>
<dbReference type="Pfam" id="PF09351">
    <property type="entry name" value="DUF1993"/>
    <property type="match status" value="1"/>
</dbReference>
<evidence type="ECO:0000313" key="1">
    <source>
        <dbReference type="EMBL" id="NGY04912.1"/>
    </source>
</evidence>
<dbReference type="SUPFAM" id="SSF109854">
    <property type="entry name" value="DinB/YfiT-like putative metalloenzymes"/>
    <property type="match status" value="1"/>
</dbReference>
<dbReference type="Gene3D" id="1.20.120.450">
    <property type="entry name" value="dinb family like domain"/>
    <property type="match status" value="1"/>
</dbReference>
<dbReference type="AlphaFoldDB" id="A0A6M2BQK9"/>
<evidence type="ECO:0000313" key="2">
    <source>
        <dbReference type="Proteomes" id="UP000472676"/>
    </source>
</evidence>